<accession>A0A1Y5FAC7</accession>
<dbReference type="PANTHER" id="PTHR42877">
    <property type="entry name" value="L-ORNITHINE N(5)-MONOOXYGENASE-RELATED"/>
    <property type="match status" value="1"/>
</dbReference>
<dbReference type="Proteomes" id="UP000196531">
    <property type="component" value="Unassembled WGS sequence"/>
</dbReference>
<gene>
    <name evidence="1" type="ORF">A9Q84_16845</name>
</gene>
<dbReference type="Pfam" id="PF13738">
    <property type="entry name" value="Pyr_redox_3"/>
    <property type="match status" value="1"/>
</dbReference>
<reference evidence="2" key="1">
    <citation type="journal article" date="2017" name="Proc. Natl. Acad. Sci. U.S.A.">
        <title>Simulation of Deepwater Horizon oil plume reveals substrate specialization within a complex community of hydrocarbon-degraders.</title>
        <authorList>
            <person name="Hu P."/>
            <person name="Dubinsky E.A."/>
            <person name="Probst A.J."/>
            <person name="Wang J."/>
            <person name="Sieber C.M.K."/>
            <person name="Tom L.M."/>
            <person name="Gardinali P."/>
            <person name="Banfield J.F."/>
            <person name="Atlas R.M."/>
            <person name="Andersen G.L."/>
        </authorList>
    </citation>
    <scope>NUCLEOTIDE SEQUENCE [LARGE SCALE GENOMIC DNA]</scope>
</reference>
<comment type="caution">
    <text evidence="1">The sequence shown here is derived from an EMBL/GenBank/DDBJ whole genome shotgun (WGS) entry which is preliminary data.</text>
</comment>
<dbReference type="EMBL" id="MAAO01000008">
    <property type="protein sequence ID" value="OUR95500.1"/>
    <property type="molecule type" value="Genomic_DNA"/>
</dbReference>
<evidence type="ECO:0000313" key="1">
    <source>
        <dbReference type="EMBL" id="OUR95500.1"/>
    </source>
</evidence>
<proteinExistence type="predicted"/>
<dbReference type="InterPro" id="IPR036188">
    <property type="entry name" value="FAD/NAD-bd_sf"/>
</dbReference>
<sequence>MQKEYQVIIIGSGFGGQVAAINLNKQGISDYLILERKHTMGGTWVQNTYPGAAVDIPSPLYSIAREPFNWSQLFAGQEQLREYTEYIIRKHKLREKTSTDSNVTKIEWIESIYKWRIHIVNKGIVHAQFVVNASGPLSNPTIPKFKGMESFQGVTFHSGSWDHSYDYKGKRAAIIGSGASAAQIIPKIAPDVAELHILQRTPPWVMPRYDYKFKEWQRSILKNKTIYKLLRLCIYWWLELRVIGLKYSKTLLKLLGRDIAIRHLNSQIKDPELRKKVKPKYTIGCKRVILSDTLYPSYNLENVSLYDKTSGIKEITKTGITTVTGEELGLDLIIYSTGYNTVDNALPYEVIGRDGKSLAEEWEDFPRAYLGTSVPYFPNLFMILGPNTGIGHTSAIFIIESQLKYIINSIQLLNKLKKKSIEVKESAEARYTEHIHKEMASTVWQQGGCNSWYKSKSGKIVAMFPGFSFTFRRWTKKIKNDDHKVS</sequence>
<keyword evidence="1" id="KW-0503">Monooxygenase</keyword>
<keyword evidence="1" id="KW-0560">Oxidoreductase</keyword>
<name>A0A1Y5FAC7_9BACT</name>
<dbReference type="PRINTS" id="PR00469">
    <property type="entry name" value="PNDRDTASEII"/>
</dbReference>
<dbReference type="InterPro" id="IPR051209">
    <property type="entry name" value="FAD-bind_Monooxygenase_sf"/>
</dbReference>
<dbReference type="Gene3D" id="3.50.50.60">
    <property type="entry name" value="FAD/NAD(P)-binding domain"/>
    <property type="match status" value="2"/>
</dbReference>
<dbReference type="GO" id="GO:0004497">
    <property type="term" value="F:monooxygenase activity"/>
    <property type="evidence" value="ECO:0007669"/>
    <property type="project" value="UniProtKB-KW"/>
</dbReference>
<protein>
    <submittedName>
        <fullName evidence="1">Monooxygenase</fullName>
    </submittedName>
</protein>
<organism evidence="1 2">
    <name type="scientific">Halobacteriovorax marinus</name>
    <dbReference type="NCBI Taxonomy" id="97084"/>
    <lineage>
        <taxon>Bacteria</taxon>
        <taxon>Pseudomonadati</taxon>
        <taxon>Bdellovibrionota</taxon>
        <taxon>Bacteriovoracia</taxon>
        <taxon>Bacteriovoracales</taxon>
        <taxon>Halobacteriovoraceae</taxon>
        <taxon>Halobacteriovorax</taxon>
    </lineage>
</organism>
<dbReference type="AlphaFoldDB" id="A0A1Y5FAC7"/>
<dbReference type="SUPFAM" id="SSF51905">
    <property type="entry name" value="FAD/NAD(P)-binding domain"/>
    <property type="match status" value="2"/>
</dbReference>
<dbReference type="PANTHER" id="PTHR42877:SF4">
    <property type="entry name" value="FAD_NAD(P)-BINDING DOMAIN-CONTAINING PROTEIN-RELATED"/>
    <property type="match status" value="1"/>
</dbReference>
<evidence type="ECO:0000313" key="2">
    <source>
        <dbReference type="Proteomes" id="UP000196531"/>
    </source>
</evidence>